<gene>
    <name evidence="3" type="ORF">HMPREF1650_08465</name>
</gene>
<feature type="transmembrane region" description="Helical" evidence="2">
    <location>
        <begin position="481"/>
        <end position="499"/>
    </location>
</feature>
<feature type="transmembrane region" description="Helical" evidence="2">
    <location>
        <begin position="300"/>
        <end position="319"/>
    </location>
</feature>
<feature type="transmembrane region" description="Helical" evidence="2">
    <location>
        <begin position="249"/>
        <end position="266"/>
    </location>
</feature>
<feature type="compositionally biased region" description="Low complexity" evidence="1">
    <location>
        <begin position="161"/>
        <end position="192"/>
    </location>
</feature>
<feature type="transmembrane region" description="Helical" evidence="2">
    <location>
        <begin position="661"/>
        <end position="679"/>
    </location>
</feature>
<feature type="transmembrane region" description="Helical" evidence="2">
    <location>
        <begin position="326"/>
        <end position="345"/>
    </location>
</feature>
<feature type="transmembrane region" description="Helical" evidence="2">
    <location>
        <begin position="536"/>
        <end position="554"/>
    </location>
</feature>
<dbReference type="AlphaFoldDB" id="A0A095ZCC0"/>
<keyword evidence="2" id="KW-1133">Transmembrane helix</keyword>
<feature type="transmembrane region" description="Helical" evidence="2">
    <location>
        <begin position="458"/>
        <end position="475"/>
    </location>
</feature>
<keyword evidence="2" id="KW-0812">Transmembrane</keyword>
<feature type="compositionally biased region" description="Pro residues" evidence="1">
    <location>
        <begin position="108"/>
        <end position="160"/>
    </location>
</feature>
<reference evidence="3 4" key="1">
    <citation type="submission" date="2014-07" db="EMBL/GenBank/DDBJ databases">
        <authorList>
            <person name="McCorrison J."/>
            <person name="Sanka R."/>
            <person name="Torralba M."/>
            <person name="Gillis M."/>
            <person name="Haft D.H."/>
            <person name="Methe B."/>
            <person name="Sutton G."/>
            <person name="Nelson K.E."/>
        </authorList>
    </citation>
    <scope>NUCLEOTIDE SEQUENCE [LARGE SCALE GENOMIC DNA]</scope>
    <source>
        <strain evidence="3 4">DNF00450</strain>
    </source>
</reference>
<protein>
    <recommendedName>
        <fullName evidence="5">DUF2339 domain-containing protein</fullName>
    </recommendedName>
</protein>
<feature type="region of interest" description="Disordered" evidence="1">
    <location>
        <begin position="34"/>
        <end position="202"/>
    </location>
</feature>
<feature type="transmembrane region" description="Helical" evidence="2">
    <location>
        <begin position="351"/>
        <end position="371"/>
    </location>
</feature>
<proteinExistence type="predicted"/>
<name>A0A095ZCC0_9CORY</name>
<sequence length="759" mass="80428">MIMNTPDDRNRRLADALADLADAADRVAAVAKDLRGDLQMTDGTPGTDGTTAGAADATGAAPGDSDAAAASAGTRGPESHPEWSLPPMPPGPQRQQPLARPRSAGPAPGQPMPAPQPHPVQPPVAGQPPQQPQQPPLQPSAPQPPQPPQPPQSPQQPLPLGPQQNLRPQRFFQPQQPQQPQQPSASFAARPPELITPRRQTRDHPWWEDEKIVLRVTAGVGAFITVSGIILLVAFAIQSGLLGPLGRVILAYALATILAVTAVVVHRKDPDNAGVTAAGSAAVITAHVTTATLVQGLEWWPNWLGTLVLLGVMGLGFLAARAWNSVAFLMVGFVVTYLAAFVTVWPRSDDVDPYAVLPALLVPSLVVAWVWRDRPKRSMVSKNAAGFYLVGSILVLDSTEPGWLGVAAFIAIGIAIAVPEFLDDTVIEGRALVAPSAAADPAAPAPYAITPGVTGPQLATLYALAWPTVILLSIVGPGEKFSLTVALLLGLAIGAAGFGPWKDRSDPRMNTLRWAGFVTAAWPALHLGIVDNHETWTRLPALLVAAAFVWTYVFRRSTLGRRLMPLWVAVALLCNGPALVLTMFAPSYLIEHRFQLGVLDAPNVVLSALLLGVIALGLIAITVAHREHAGNYEKTAGLVGLLLTAVPVIITLTSAGMRFSLAHVLLSIGWMVAAAWLMLAPKRLNVDANMAASLVIAGVAVIKLVFYDMQAMTGLTRVSAFLLCGLVMLGMVVARSLRDRKADRTDRDARPVDVEPADH</sequence>
<evidence type="ECO:0008006" key="5">
    <source>
        <dbReference type="Google" id="ProtNLM"/>
    </source>
</evidence>
<feature type="transmembrane region" description="Helical" evidence="2">
    <location>
        <begin position="718"/>
        <end position="737"/>
    </location>
</feature>
<organism evidence="3 4">
    <name type="scientific">Corynebacterium freneyi DNF00450</name>
    <dbReference type="NCBI Taxonomy" id="1287475"/>
    <lineage>
        <taxon>Bacteria</taxon>
        <taxon>Bacillati</taxon>
        <taxon>Actinomycetota</taxon>
        <taxon>Actinomycetes</taxon>
        <taxon>Mycobacteriales</taxon>
        <taxon>Corynebacteriaceae</taxon>
        <taxon>Corynebacterium</taxon>
    </lineage>
</organism>
<keyword evidence="2" id="KW-0472">Membrane</keyword>
<feature type="transmembrane region" description="Helical" evidence="2">
    <location>
        <begin position="273"/>
        <end position="294"/>
    </location>
</feature>
<feature type="compositionally biased region" description="Low complexity" evidence="1">
    <location>
        <begin position="41"/>
        <end position="74"/>
    </location>
</feature>
<evidence type="ECO:0000313" key="3">
    <source>
        <dbReference type="EMBL" id="KGF16317.1"/>
    </source>
</evidence>
<feature type="transmembrane region" description="Helical" evidence="2">
    <location>
        <begin position="380"/>
        <end position="396"/>
    </location>
</feature>
<feature type="transmembrane region" description="Helical" evidence="2">
    <location>
        <begin position="566"/>
        <end position="585"/>
    </location>
</feature>
<evidence type="ECO:0000313" key="4">
    <source>
        <dbReference type="Proteomes" id="UP000029548"/>
    </source>
</evidence>
<feature type="transmembrane region" description="Helical" evidence="2">
    <location>
        <begin position="686"/>
        <end position="706"/>
    </location>
</feature>
<feature type="transmembrane region" description="Helical" evidence="2">
    <location>
        <begin position="605"/>
        <end position="624"/>
    </location>
</feature>
<dbReference type="eggNOG" id="COG3087">
    <property type="taxonomic scope" value="Bacteria"/>
</dbReference>
<feature type="transmembrane region" description="Helical" evidence="2">
    <location>
        <begin position="212"/>
        <end position="237"/>
    </location>
</feature>
<dbReference type="EMBL" id="JRNE01000057">
    <property type="protein sequence ID" value="KGF16317.1"/>
    <property type="molecule type" value="Genomic_DNA"/>
</dbReference>
<comment type="caution">
    <text evidence="3">The sequence shown here is derived from an EMBL/GenBank/DDBJ whole genome shotgun (WGS) entry which is preliminary data.</text>
</comment>
<evidence type="ECO:0000256" key="2">
    <source>
        <dbReference type="SAM" id="Phobius"/>
    </source>
</evidence>
<accession>A0A095ZCC0</accession>
<dbReference type="Proteomes" id="UP000029548">
    <property type="component" value="Unassembled WGS sequence"/>
</dbReference>
<evidence type="ECO:0000256" key="1">
    <source>
        <dbReference type="SAM" id="MobiDB-lite"/>
    </source>
</evidence>
<feature type="transmembrane region" description="Helical" evidence="2">
    <location>
        <begin position="636"/>
        <end position="655"/>
    </location>
</feature>